<dbReference type="InterPro" id="IPR050155">
    <property type="entry name" value="HAD-like_hydrolase_sf"/>
</dbReference>
<dbReference type="InterPro" id="IPR041492">
    <property type="entry name" value="HAD_2"/>
</dbReference>
<dbReference type="SUPFAM" id="SSF56784">
    <property type="entry name" value="HAD-like"/>
    <property type="match status" value="1"/>
</dbReference>
<protein>
    <recommendedName>
        <fullName evidence="4">Tyrosine-protein kinase PtkA</fullName>
    </recommendedName>
    <alternativeName>
        <fullName evidence="5">Protein tyrosine kinase A</fullName>
    </alternativeName>
</protein>
<dbReference type="PANTHER" id="PTHR43434:SF24">
    <property type="entry name" value="HYDROLASE-RELATED"/>
    <property type="match status" value="1"/>
</dbReference>
<keyword evidence="6" id="KW-0378">Hydrolase</keyword>
<dbReference type="Gene3D" id="3.40.50.1000">
    <property type="entry name" value="HAD superfamily/HAD-like"/>
    <property type="match status" value="1"/>
</dbReference>
<evidence type="ECO:0000256" key="1">
    <source>
        <dbReference type="ARBA" id="ARBA00006171"/>
    </source>
</evidence>
<dbReference type="Proteomes" id="UP000253303">
    <property type="component" value="Unassembled WGS sequence"/>
</dbReference>
<dbReference type="OrthoDB" id="9793014at2"/>
<dbReference type="GO" id="GO:0008967">
    <property type="term" value="F:phosphoglycolate phosphatase activity"/>
    <property type="evidence" value="ECO:0007669"/>
    <property type="project" value="TreeGrafter"/>
</dbReference>
<dbReference type="PANTHER" id="PTHR43434">
    <property type="entry name" value="PHOSPHOGLYCOLATE PHOSPHATASE"/>
    <property type="match status" value="1"/>
</dbReference>
<proteinExistence type="inferred from homology"/>
<name>A0A366M4G7_9ACTN</name>
<evidence type="ECO:0000256" key="4">
    <source>
        <dbReference type="ARBA" id="ARBA00069527"/>
    </source>
</evidence>
<dbReference type="GO" id="GO:0006281">
    <property type="term" value="P:DNA repair"/>
    <property type="evidence" value="ECO:0007669"/>
    <property type="project" value="TreeGrafter"/>
</dbReference>
<dbReference type="SFLD" id="SFLDG01129">
    <property type="entry name" value="C1.5:_HAD__Beta-PGM__Phosphata"/>
    <property type="match status" value="1"/>
</dbReference>
<evidence type="ECO:0000256" key="5">
    <source>
        <dbReference type="ARBA" id="ARBA00080335"/>
    </source>
</evidence>
<comment type="similarity">
    <text evidence="1">Belongs to the HAD-like hydrolase superfamily. CbbY/CbbZ/Gph/YieH family.</text>
</comment>
<keyword evidence="2" id="KW-0418">Kinase</keyword>
<keyword evidence="2" id="KW-0829">Tyrosine-protein kinase</keyword>
<evidence type="ECO:0000256" key="3">
    <source>
        <dbReference type="ARBA" id="ARBA00050405"/>
    </source>
</evidence>
<dbReference type="InterPro" id="IPR036412">
    <property type="entry name" value="HAD-like_sf"/>
</dbReference>
<organism evidence="6 7">
    <name type="scientific">Spongiactinospora rosea</name>
    <dbReference type="NCBI Taxonomy" id="2248750"/>
    <lineage>
        <taxon>Bacteria</taxon>
        <taxon>Bacillati</taxon>
        <taxon>Actinomycetota</taxon>
        <taxon>Actinomycetes</taxon>
        <taxon>Streptosporangiales</taxon>
        <taxon>Streptosporangiaceae</taxon>
        <taxon>Spongiactinospora</taxon>
    </lineage>
</organism>
<evidence type="ECO:0000256" key="2">
    <source>
        <dbReference type="ARBA" id="ARBA00023137"/>
    </source>
</evidence>
<reference evidence="6 7" key="1">
    <citation type="submission" date="2018-06" db="EMBL/GenBank/DDBJ databases">
        <title>Sphaerisporangium craniellae sp. nov., isolated from a marine sponge in the South China Sea.</title>
        <authorList>
            <person name="Li L."/>
        </authorList>
    </citation>
    <scope>NUCLEOTIDE SEQUENCE [LARGE SCALE GENOMIC DNA]</scope>
    <source>
        <strain evidence="6 7">LHW63015</strain>
    </source>
</reference>
<dbReference type="RefSeq" id="WP_113979893.1">
    <property type="nucleotide sequence ID" value="NZ_QMEY01000002.1"/>
</dbReference>
<evidence type="ECO:0000313" key="6">
    <source>
        <dbReference type="EMBL" id="RBQ20937.1"/>
    </source>
</evidence>
<keyword evidence="7" id="KW-1185">Reference proteome</keyword>
<dbReference type="InterPro" id="IPR006439">
    <property type="entry name" value="HAD-SF_hydro_IA"/>
</dbReference>
<keyword evidence="2" id="KW-0808">Transferase</keyword>
<dbReference type="Gene3D" id="1.10.150.240">
    <property type="entry name" value="Putative phosphatase, domain 2"/>
    <property type="match status" value="1"/>
</dbReference>
<comment type="catalytic activity">
    <reaction evidence="3">
        <text>L-tyrosyl-[protein] + ATP = O-phospho-L-tyrosyl-[protein] + ADP + H(+)</text>
        <dbReference type="Rhea" id="RHEA:10596"/>
        <dbReference type="Rhea" id="RHEA-COMP:10136"/>
        <dbReference type="Rhea" id="RHEA-COMP:20101"/>
        <dbReference type="ChEBI" id="CHEBI:15378"/>
        <dbReference type="ChEBI" id="CHEBI:30616"/>
        <dbReference type="ChEBI" id="CHEBI:46858"/>
        <dbReference type="ChEBI" id="CHEBI:61978"/>
        <dbReference type="ChEBI" id="CHEBI:456216"/>
    </reaction>
    <physiologicalReaction direction="left-to-right" evidence="3">
        <dbReference type="Rhea" id="RHEA:10597"/>
    </physiologicalReaction>
</comment>
<dbReference type="SFLD" id="SFLDS00003">
    <property type="entry name" value="Haloacid_Dehalogenase"/>
    <property type="match status" value="1"/>
</dbReference>
<dbReference type="AlphaFoldDB" id="A0A366M4G7"/>
<gene>
    <name evidence="6" type="ORF">DP939_07690</name>
</gene>
<dbReference type="NCBIfam" id="TIGR01509">
    <property type="entry name" value="HAD-SF-IA-v3"/>
    <property type="match status" value="1"/>
</dbReference>
<dbReference type="InterPro" id="IPR023214">
    <property type="entry name" value="HAD_sf"/>
</dbReference>
<sequence>MTKVVIFDLDGTLIDTPNAIVAAFNATFTGAGLPEREAAAIRRTIGLPLERAFGDLTGVPLTDPAIADFVAGYQAHFRGTILPKAAELVFPGVADGLARLAGLGVTLTVATSKFHRSAMDILTSAGLRDHFEMVVGADQVTRPKPDAESSVIILEALGVAPEDALVVGDTTHDLLMARAAGVGSVAVTYGVHGRELLATAGPELIADTFGEVVRYVDAEVQVS</sequence>
<dbReference type="FunFam" id="3.40.50.1000:FF:000022">
    <property type="entry name" value="Phosphoglycolate phosphatase"/>
    <property type="match status" value="1"/>
</dbReference>
<evidence type="ECO:0000313" key="7">
    <source>
        <dbReference type="Proteomes" id="UP000253303"/>
    </source>
</evidence>
<dbReference type="GO" id="GO:0004713">
    <property type="term" value="F:protein tyrosine kinase activity"/>
    <property type="evidence" value="ECO:0007669"/>
    <property type="project" value="UniProtKB-KW"/>
</dbReference>
<dbReference type="Pfam" id="PF13419">
    <property type="entry name" value="HAD_2"/>
    <property type="match status" value="1"/>
</dbReference>
<dbReference type="InterPro" id="IPR023198">
    <property type="entry name" value="PGP-like_dom2"/>
</dbReference>
<dbReference type="SFLD" id="SFLDG01135">
    <property type="entry name" value="C1.5.6:_HAD__Beta-PGM__Phospha"/>
    <property type="match status" value="1"/>
</dbReference>
<comment type="caution">
    <text evidence="6">The sequence shown here is derived from an EMBL/GenBank/DDBJ whole genome shotgun (WGS) entry which is preliminary data.</text>
</comment>
<accession>A0A366M4G7</accession>
<dbReference type="NCBIfam" id="TIGR01549">
    <property type="entry name" value="HAD-SF-IA-v1"/>
    <property type="match status" value="1"/>
</dbReference>
<dbReference type="GO" id="GO:0005829">
    <property type="term" value="C:cytosol"/>
    <property type="evidence" value="ECO:0007669"/>
    <property type="project" value="TreeGrafter"/>
</dbReference>
<dbReference type="EMBL" id="QMEY01000002">
    <property type="protein sequence ID" value="RBQ20937.1"/>
    <property type="molecule type" value="Genomic_DNA"/>
</dbReference>